<sequence length="176" mass="18609">MISFDLKCQCGHVFEVWFRSSTDYEDQQRRRLIACPLCSGSQIGKAVMAPNVAAKGNSRSGYSAPVAPAELSDGGSGAVPAMISAPPVLPALPPEAVAMLNAIAKSQAEMLPQSRWVGNRFADEARALHRAAEEGEIDAPSPIHGQATPQEAEALAEEGIAVMPLLVPVVPPEQRN</sequence>
<evidence type="ECO:0000313" key="1">
    <source>
        <dbReference type="EMBL" id="QJQ32439.1"/>
    </source>
</evidence>
<organism evidence="1 2">
    <name type="scientific">Sphingomonas lacunae</name>
    <dbReference type="NCBI Taxonomy" id="2698828"/>
    <lineage>
        <taxon>Bacteria</taxon>
        <taxon>Pseudomonadati</taxon>
        <taxon>Pseudomonadota</taxon>
        <taxon>Alphaproteobacteria</taxon>
        <taxon>Sphingomonadales</taxon>
        <taxon>Sphingomonadaceae</taxon>
        <taxon>Sphingomonas</taxon>
    </lineage>
</organism>
<gene>
    <name evidence="1" type="ORF">GV829_08235</name>
</gene>
<dbReference type="RefSeq" id="WP_169945696.1">
    <property type="nucleotide sequence ID" value="NZ_CP053015.1"/>
</dbReference>
<dbReference type="EMBL" id="CP053015">
    <property type="protein sequence ID" value="QJQ32439.1"/>
    <property type="molecule type" value="Genomic_DNA"/>
</dbReference>
<evidence type="ECO:0000313" key="2">
    <source>
        <dbReference type="Proteomes" id="UP000503018"/>
    </source>
</evidence>
<dbReference type="PIRSF" id="PIRSF032131">
    <property type="entry name" value="UCP032131"/>
    <property type="match status" value="1"/>
</dbReference>
<proteinExistence type="predicted"/>
<dbReference type="Pfam" id="PF06676">
    <property type="entry name" value="DUF1178"/>
    <property type="match status" value="1"/>
</dbReference>
<dbReference type="Proteomes" id="UP000503018">
    <property type="component" value="Chromosome"/>
</dbReference>
<dbReference type="AlphaFoldDB" id="A0A6M4AWL6"/>
<keyword evidence="2" id="KW-1185">Reference proteome</keyword>
<protein>
    <submittedName>
        <fullName evidence="1">DUF1178 family protein</fullName>
    </submittedName>
</protein>
<accession>A0A6M4AWL6</accession>
<reference evidence="1 2" key="1">
    <citation type="submission" date="2020-01" db="EMBL/GenBank/DDBJ databases">
        <title>Sphingomonas sp. strain CSW-10.</title>
        <authorList>
            <person name="Chen W.-M."/>
        </authorList>
    </citation>
    <scope>NUCLEOTIDE SEQUENCE [LARGE SCALE GENOMIC DNA]</scope>
    <source>
        <strain evidence="1 2">CSW-10</strain>
    </source>
</reference>
<name>A0A6M4AWL6_9SPHN</name>
<dbReference type="InterPro" id="IPR009562">
    <property type="entry name" value="DUF1178"/>
</dbReference>
<dbReference type="KEGG" id="slan:GV829_08235"/>